<evidence type="ECO:0000256" key="4">
    <source>
        <dbReference type="ARBA" id="ARBA00023136"/>
    </source>
</evidence>
<feature type="transmembrane region" description="Helical" evidence="5">
    <location>
        <begin position="54"/>
        <end position="72"/>
    </location>
</feature>
<dbReference type="Pfam" id="PF07690">
    <property type="entry name" value="MFS_1"/>
    <property type="match status" value="1"/>
</dbReference>
<dbReference type="SUPFAM" id="SSF103473">
    <property type="entry name" value="MFS general substrate transporter"/>
    <property type="match status" value="1"/>
</dbReference>
<gene>
    <name evidence="7" type="ORF">ESB00_08460</name>
</gene>
<dbReference type="PANTHER" id="PTHR11662:SF285">
    <property type="entry name" value="HEXURONATE TRANSPORTER"/>
    <property type="match status" value="1"/>
</dbReference>
<dbReference type="InterPro" id="IPR036259">
    <property type="entry name" value="MFS_trans_sf"/>
</dbReference>
<feature type="domain" description="Major facilitator superfamily (MFS) profile" evidence="6">
    <location>
        <begin position="17"/>
        <end position="407"/>
    </location>
</feature>
<dbReference type="GO" id="GO:0016020">
    <property type="term" value="C:membrane"/>
    <property type="evidence" value="ECO:0007669"/>
    <property type="project" value="UniProtKB-SubCell"/>
</dbReference>
<dbReference type="Proteomes" id="UP000290218">
    <property type="component" value="Unassembled WGS sequence"/>
</dbReference>
<comment type="subcellular location">
    <subcellularLocation>
        <location evidence="1">Membrane</location>
        <topology evidence="1">Multi-pass membrane protein</topology>
    </subcellularLocation>
</comment>
<evidence type="ECO:0000256" key="3">
    <source>
        <dbReference type="ARBA" id="ARBA00022989"/>
    </source>
</evidence>
<dbReference type="PANTHER" id="PTHR11662">
    <property type="entry name" value="SOLUTE CARRIER FAMILY 17"/>
    <property type="match status" value="1"/>
</dbReference>
<feature type="transmembrane region" description="Helical" evidence="5">
    <location>
        <begin position="12"/>
        <end position="30"/>
    </location>
</feature>
<feature type="transmembrane region" description="Helical" evidence="5">
    <location>
        <begin position="318"/>
        <end position="339"/>
    </location>
</feature>
<evidence type="ECO:0000256" key="2">
    <source>
        <dbReference type="ARBA" id="ARBA00022692"/>
    </source>
</evidence>
<evidence type="ECO:0000313" key="7">
    <source>
        <dbReference type="EMBL" id="RXK55897.1"/>
    </source>
</evidence>
<dbReference type="GO" id="GO:0015134">
    <property type="term" value="F:hexuronate transmembrane transporter activity"/>
    <property type="evidence" value="ECO:0007669"/>
    <property type="project" value="TreeGrafter"/>
</dbReference>
<dbReference type="EMBL" id="SDHX01000001">
    <property type="protein sequence ID" value="RXK55897.1"/>
    <property type="molecule type" value="Genomic_DNA"/>
</dbReference>
<name>A0A4Q1CA04_9BACT</name>
<feature type="transmembrane region" description="Helical" evidence="5">
    <location>
        <begin position="173"/>
        <end position="193"/>
    </location>
</feature>
<dbReference type="PROSITE" id="PS50850">
    <property type="entry name" value="MFS"/>
    <property type="match status" value="1"/>
</dbReference>
<keyword evidence="8" id="KW-1185">Reference proteome</keyword>
<feature type="transmembrane region" description="Helical" evidence="5">
    <location>
        <begin position="351"/>
        <end position="372"/>
    </location>
</feature>
<organism evidence="7 8">
    <name type="scientific">Oleiharenicola lentus</name>
    <dbReference type="NCBI Taxonomy" id="2508720"/>
    <lineage>
        <taxon>Bacteria</taxon>
        <taxon>Pseudomonadati</taxon>
        <taxon>Verrucomicrobiota</taxon>
        <taxon>Opitutia</taxon>
        <taxon>Opitutales</taxon>
        <taxon>Opitutaceae</taxon>
        <taxon>Oleiharenicola</taxon>
    </lineage>
</organism>
<dbReference type="CDD" id="cd17319">
    <property type="entry name" value="MFS_ExuT_GudP_like"/>
    <property type="match status" value="1"/>
</dbReference>
<feature type="transmembrane region" description="Helical" evidence="5">
    <location>
        <begin position="295"/>
        <end position="312"/>
    </location>
</feature>
<protein>
    <submittedName>
        <fullName evidence="7">MFS transporter</fullName>
    </submittedName>
</protein>
<feature type="transmembrane region" description="Helical" evidence="5">
    <location>
        <begin position="146"/>
        <end position="167"/>
    </location>
</feature>
<dbReference type="Gene3D" id="1.20.1250.20">
    <property type="entry name" value="MFS general substrate transporter like domains"/>
    <property type="match status" value="2"/>
</dbReference>
<reference evidence="7 8" key="1">
    <citation type="submission" date="2019-01" db="EMBL/GenBank/DDBJ databases">
        <title>Lacunisphaera sp. strain TWA-58.</title>
        <authorList>
            <person name="Chen W.-M."/>
        </authorList>
    </citation>
    <scope>NUCLEOTIDE SEQUENCE [LARGE SCALE GENOMIC DNA]</scope>
    <source>
        <strain evidence="7 8">TWA-58</strain>
    </source>
</reference>
<keyword evidence="3 5" id="KW-1133">Transmembrane helix</keyword>
<evidence type="ECO:0000313" key="8">
    <source>
        <dbReference type="Proteomes" id="UP000290218"/>
    </source>
</evidence>
<feature type="transmembrane region" description="Helical" evidence="5">
    <location>
        <begin position="261"/>
        <end position="283"/>
    </location>
</feature>
<evidence type="ECO:0000256" key="1">
    <source>
        <dbReference type="ARBA" id="ARBA00004141"/>
    </source>
</evidence>
<dbReference type="AlphaFoldDB" id="A0A4Q1CA04"/>
<proteinExistence type="predicted"/>
<comment type="caution">
    <text evidence="7">The sequence shown here is derived from an EMBL/GenBank/DDBJ whole genome shotgun (WGS) entry which is preliminary data.</text>
</comment>
<sequence>MSSTPAISASLRLRWIMISFAFSATVLNYLDRQILSFVKASPEFQQAVPVSDELFGILNACFMGAYALANGLSGPLIDRVGTKIGYAACMVWWSLAGIAHIFARGPWSLGACRVALGLGEAGNWPAAAKLVGEWFPSHERALASGIFNSGASIGAILSPLLIVWMVNSWGWRSAFVVMGGLGLVWAAAWWLVYRSPAGADAGPREPRIPAGQLLRTRFMLTFTLSKFFMDPVWYFIAFWFPSFLSEVHGVRFTMQDMGWKAMIPFIAAAVGNVAGGAATGQLIRRGLPVNHARKAGAALFALLMVGMIPAILTSHLGLAIALVSLAAFGYAGYTANTLAFPPEVFPKSAIASAWGLASVGSGLGGMLFSYLSGYLVQRVGYTPVFIGYGIFPLIALALVLWGLGPLRPHPRFSASASTP</sequence>
<dbReference type="RefSeq" id="WP_129047263.1">
    <property type="nucleotide sequence ID" value="NZ_SDHX01000001.1"/>
</dbReference>
<dbReference type="OrthoDB" id="9773404at2"/>
<accession>A0A4Q1CA04</accession>
<dbReference type="InterPro" id="IPR020846">
    <property type="entry name" value="MFS_dom"/>
</dbReference>
<dbReference type="InterPro" id="IPR050382">
    <property type="entry name" value="MFS_Na/Anion_cotransporter"/>
</dbReference>
<evidence type="ECO:0000256" key="5">
    <source>
        <dbReference type="SAM" id="Phobius"/>
    </source>
</evidence>
<keyword evidence="4 5" id="KW-0472">Membrane</keyword>
<feature type="transmembrane region" description="Helical" evidence="5">
    <location>
        <begin position="84"/>
        <end position="103"/>
    </location>
</feature>
<keyword evidence="2 5" id="KW-0812">Transmembrane</keyword>
<evidence type="ECO:0000259" key="6">
    <source>
        <dbReference type="PROSITE" id="PS50850"/>
    </source>
</evidence>
<dbReference type="InterPro" id="IPR011701">
    <property type="entry name" value="MFS"/>
</dbReference>
<feature type="transmembrane region" description="Helical" evidence="5">
    <location>
        <begin position="384"/>
        <end position="403"/>
    </location>
</feature>
<feature type="transmembrane region" description="Helical" evidence="5">
    <location>
        <begin position="214"/>
        <end position="241"/>
    </location>
</feature>